<dbReference type="OrthoDB" id="6530772at2"/>
<dbReference type="InterPro" id="IPR051402">
    <property type="entry name" value="KPR-Related"/>
</dbReference>
<evidence type="ECO:0000259" key="12">
    <source>
        <dbReference type="Pfam" id="PF02558"/>
    </source>
</evidence>
<comment type="function">
    <text evidence="1 11">Catalyzes the NADPH-dependent reduction of ketopantoate into pantoic acid.</text>
</comment>
<dbReference type="Gene3D" id="1.10.1040.10">
    <property type="entry name" value="N-(1-d-carboxylethyl)-l-norvaline Dehydrogenase, domain 2"/>
    <property type="match status" value="1"/>
</dbReference>
<dbReference type="SUPFAM" id="SSF48179">
    <property type="entry name" value="6-phosphogluconate dehydrogenase C-terminal domain-like"/>
    <property type="match status" value="1"/>
</dbReference>
<dbReference type="FunFam" id="1.10.1040.10:FF:000017">
    <property type="entry name" value="2-dehydropantoate 2-reductase"/>
    <property type="match status" value="1"/>
</dbReference>
<dbReference type="Pfam" id="PF08546">
    <property type="entry name" value="ApbA_C"/>
    <property type="match status" value="1"/>
</dbReference>
<accession>A0A1G7VGW6</accession>
<evidence type="ECO:0000256" key="1">
    <source>
        <dbReference type="ARBA" id="ARBA00002919"/>
    </source>
</evidence>
<evidence type="ECO:0000256" key="7">
    <source>
        <dbReference type="ARBA" id="ARBA00022857"/>
    </source>
</evidence>
<evidence type="ECO:0000256" key="11">
    <source>
        <dbReference type="RuleBase" id="RU362068"/>
    </source>
</evidence>
<dbReference type="InterPro" id="IPR013328">
    <property type="entry name" value="6PGD_dom2"/>
</dbReference>
<comment type="pathway">
    <text evidence="2 11">Cofactor biosynthesis; (R)-pantothenate biosynthesis; (R)-pantoate from 3-methyl-2-oxobutanoate: step 2/2.</text>
</comment>
<feature type="domain" description="Ketopantoate reductase N-terminal" evidence="12">
    <location>
        <begin position="4"/>
        <end position="152"/>
    </location>
</feature>
<dbReference type="PANTHER" id="PTHR21708:SF26">
    <property type="entry name" value="2-DEHYDROPANTOATE 2-REDUCTASE"/>
    <property type="match status" value="1"/>
</dbReference>
<dbReference type="FunFam" id="3.40.50.720:FF:000307">
    <property type="entry name" value="2-dehydropantoate 2-reductase"/>
    <property type="match status" value="1"/>
</dbReference>
<proteinExistence type="inferred from homology"/>
<evidence type="ECO:0000313" key="15">
    <source>
        <dbReference type="Proteomes" id="UP000198641"/>
    </source>
</evidence>
<evidence type="ECO:0000256" key="3">
    <source>
        <dbReference type="ARBA" id="ARBA00007870"/>
    </source>
</evidence>
<evidence type="ECO:0000256" key="8">
    <source>
        <dbReference type="ARBA" id="ARBA00023002"/>
    </source>
</evidence>
<evidence type="ECO:0000256" key="4">
    <source>
        <dbReference type="ARBA" id="ARBA00013014"/>
    </source>
</evidence>
<name>A0A1G7VGW6_9GAMM</name>
<dbReference type="UniPathway" id="UPA00028">
    <property type="reaction ID" value="UER00004"/>
</dbReference>
<dbReference type="InterPro" id="IPR013752">
    <property type="entry name" value="KPA_reductase"/>
</dbReference>
<evidence type="ECO:0000256" key="10">
    <source>
        <dbReference type="ARBA" id="ARBA00048793"/>
    </source>
</evidence>
<evidence type="ECO:0000256" key="5">
    <source>
        <dbReference type="ARBA" id="ARBA00019465"/>
    </source>
</evidence>
<evidence type="ECO:0000313" key="14">
    <source>
        <dbReference type="EMBL" id="SDG58801.1"/>
    </source>
</evidence>
<dbReference type="InterPro" id="IPR008927">
    <property type="entry name" value="6-PGluconate_DH-like_C_sf"/>
</dbReference>
<dbReference type="InterPro" id="IPR013332">
    <property type="entry name" value="KPR_N"/>
</dbReference>
<organism evidence="14 15">
    <name type="scientific">Onishia taeanensis</name>
    <dbReference type="NCBI Taxonomy" id="284577"/>
    <lineage>
        <taxon>Bacteria</taxon>
        <taxon>Pseudomonadati</taxon>
        <taxon>Pseudomonadota</taxon>
        <taxon>Gammaproteobacteria</taxon>
        <taxon>Oceanospirillales</taxon>
        <taxon>Halomonadaceae</taxon>
        <taxon>Onishia</taxon>
    </lineage>
</organism>
<keyword evidence="15" id="KW-1185">Reference proteome</keyword>
<evidence type="ECO:0000256" key="2">
    <source>
        <dbReference type="ARBA" id="ARBA00004994"/>
    </source>
</evidence>
<dbReference type="EMBL" id="FNCI01000022">
    <property type="protein sequence ID" value="SDG58801.1"/>
    <property type="molecule type" value="Genomic_DNA"/>
</dbReference>
<keyword evidence="8 11" id="KW-0560">Oxidoreductase</keyword>
<dbReference type="GO" id="GO:0015940">
    <property type="term" value="P:pantothenate biosynthetic process"/>
    <property type="evidence" value="ECO:0007669"/>
    <property type="project" value="UniProtKB-UniPathway"/>
</dbReference>
<dbReference type="RefSeq" id="WP_092528939.1">
    <property type="nucleotide sequence ID" value="NZ_FNCI01000022.1"/>
</dbReference>
<dbReference type="Proteomes" id="UP000198641">
    <property type="component" value="Unassembled WGS sequence"/>
</dbReference>
<dbReference type="NCBIfam" id="NF005091">
    <property type="entry name" value="PRK06522.2-2"/>
    <property type="match status" value="1"/>
</dbReference>
<gene>
    <name evidence="14" type="ORF">SAMN05216571_12215</name>
</gene>
<dbReference type="STRING" id="284577.SAMN05216571_12215"/>
<dbReference type="EC" id="1.1.1.169" evidence="4 11"/>
<protein>
    <recommendedName>
        <fullName evidence="5 11">2-dehydropantoate 2-reductase</fullName>
        <ecNumber evidence="4 11">1.1.1.169</ecNumber>
    </recommendedName>
    <alternativeName>
        <fullName evidence="9 11">Ketopantoate reductase</fullName>
    </alternativeName>
</protein>
<dbReference type="GO" id="GO:0005737">
    <property type="term" value="C:cytoplasm"/>
    <property type="evidence" value="ECO:0007669"/>
    <property type="project" value="TreeGrafter"/>
</dbReference>
<dbReference type="NCBIfam" id="TIGR00745">
    <property type="entry name" value="apbA_panE"/>
    <property type="match status" value="1"/>
</dbReference>
<dbReference type="InterPro" id="IPR036291">
    <property type="entry name" value="NAD(P)-bd_dom_sf"/>
</dbReference>
<dbReference type="SUPFAM" id="SSF51735">
    <property type="entry name" value="NAD(P)-binding Rossmann-fold domains"/>
    <property type="match status" value="1"/>
</dbReference>
<evidence type="ECO:0000259" key="13">
    <source>
        <dbReference type="Pfam" id="PF08546"/>
    </source>
</evidence>
<evidence type="ECO:0000256" key="6">
    <source>
        <dbReference type="ARBA" id="ARBA00022655"/>
    </source>
</evidence>
<dbReference type="AlphaFoldDB" id="A0A1G7VGW6"/>
<comment type="similarity">
    <text evidence="3 11">Belongs to the ketopantoate reductase family.</text>
</comment>
<keyword evidence="6 11" id="KW-0566">Pantothenate biosynthesis</keyword>
<sequence>MRFAIYGSGGVGGYFGARLADAGEDVTFIARGDHLAAIQRDGLTVKSINGDLHLDKAQASDDPATIGVVDVVIVAVKAWQVEEIAKTMAPLIGPETLVLPLENGVEATDVLGEAVGHDKVLRGLCGILAYREAPGVIRHAGVEPFVRFGEADNRQSERTQRVKAAFDKAAGVTAEIPDDIQVAVWSKFLFICAMSGVGAVTRAPMGVSRQLAQSRRLLEEVMEEITAVGRARGVALPDDAVAKALKFIDTLPENSTASMQRDIMDGLPSELESQNGAVVRLGKAAGVATPINAALYAALLPQEARARGQVAFDDR</sequence>
<dbReference type="Pfam" id="PF02558">
    <property type="entry name" value="ApbA"/>
    <property type="match status" value="1"/>
</dbReference>
<dbReference type="PANTHER" id="PTHR21708">
    <property type="entry name" value="PROBABLE 2-DEHYDROPANTOATE 2-REDUCTASE"/>
    <property type="match status" value="1"/>
</dbReference>
<dbReference type="InterPro" id="IPR003710">
    <property type="entry name" value="ApbA"/>
</dbReference>
<reference evidence="14 15" key="1">
    <citation type="submission" date="2016-10" db="EMBL/GenBank/DDBJ databases">
        <authorList>
            <person name="de Groot N.N."/>
        </authorList>
    </citation>
    <scope>NUCLEOTIDE SEQUENCE [LARGE SCALE GENOMIC DNA]</scope>
    <source>
        <strain evidence="14 15">BH539</strain>
    </source>
</reference>
<feature type="domain" description="Ketopantoate reductase C-terminal" evidence="13">
    <location>
        <begin position="179"/>
        <end position="299"/>
    </location>
</feature>
<evidence type="ECO:0000256" key="9">
    <source>
        <dbReference type="ARBA" id="ARBA00032024"/>
    </source>
</evidence>
<comment type="catalytic activity">
    <reaction evidence="10 11">
        <text>(R)-pantoate + NADP(+) = 2-dehydropantoate + NADPH + H(+)</text>
        <dbReference type="Rhea" id="RHEA:16233"/>
        <dbReference type="ChEBI" id="CHEBI:11561"/>
        <dbReference type="ChEBI" id="CHEBI:15378"/>
        <dbReference type="ChEBI" id="CHEBI:15980"/>
        <dbReference type="ChEBI" id="CHEBI:57783"/>
        <dbReference type="ChEBI" id="CHEBI:58349"/>
        <dbReference type="EC" id="1.1.1.169"/>
    </reaction>
</comment>
<keyword evidence="7 11" id="KW-0521">NADP</keyword>
<dbReference type="GO" id="GO:0008677">
    <property type="term" value="F:2-dehydropantoate 2-reductase activity"/>
    <property type="evidence" value="ECO:0007669"/>
    <property type="project" value="UniProtKB-EC"/>
</dbReference>
<dbReference type="Gene3D" id="3.40.50.720">
    <property type="entry name" value="NAD(P)-binding Rossmann-like Domain"/>
    <property type="match status" value="1"/>
</dbReference>